<keyword evidence="1" id="KW-0560">Oxidoreductase</keyword>
<evidence type="ECO:0000313" key="3">
    <source>
        <dbReference type="Proteomes" id="UP001164286"/>
    </source>
</evidence>
<dbReference type="PRINTS" id="PR00081">
    <property type="entry name" value="GDHRDH"/>
</dbReference>
<name>A0AA38H7K6_9TREE</name>
<comment type="caution">
    <text evidence="2">The sequence shown here is derived from an EMBL/GenBank/DDBJ whole genome shotgun (WGS) entry which is preliminary data.</text>
</comment>
<evidence type="ECO:0000313" key="2">
    <source>
        <dbReference type="EMBL" id="KAI9635678.1"/>
    </source>
</evidence>
<evidence type="ECO:0000256" key="1">
    <source>
        <dbReference type="ARBA" id="ARBA00023002"/>
    </source>
</evidence>
<dbReference type="Proteomes" id="UP001164286">
    <property type="component" value="Unassembled WGS sequence"/>
</dbReference>
<gene>
    <name evidence="2" type="ORF">MKK02DRAFT_44376</name>
</gene>
<dbReference type="Gene3D" id="3.40.50.720">
    <property type="entry name" value="NAD(P)-binding Rossmann-like Domain"/>
    <property type="match status" value="1"/>
</dbReference>
<dbReference type="Pfam" id="PF00106">
    <property type="entry name" value="adh_short"/>
    <property type="match status" value="1"/>
</dbReference>
<keyword evidence="3" id="KW-1185">Reference proteome</keyword>
<dbReference type="GeneID" id="77732108"/>
<protein>
    <recommendedName>
        <fullName evidence="4">NAD(P)-binding protein</fullName>
    </recommendedName>
</protein>
<accession>A0AA38H7K6</accession>
<evidence type="ECO:0008006" key="4">
    <source>
        <dbReference type="Google" id="ProtNLM"/>
    </source>
</evidence>
<dbReference type="InterPro" id="IPR002347">
    <property type="entry name" value="SDR_fam"/>
</dbReference>
<dbReference type="InterPro" id="IPR036291">
    <property type="entry name" value="NAD(P)-bd_dom_sf"/>
</dbReference>
<dbReference type="RefSeq" id="XP_052945455.1">
    <property type="nucleotide sequence ID" value="XM_053092903.1"/>
</dbReference>
<dbReference type="PANTHER" id="PTHR43157:SF31">
    <property type="entry name" value="PHOSPHATIDYLINOSITOL-GLYCAN BIOSYNTHESIS CLASS F PROTEIN"/>
    <property type="match status" value="1"/>
</dbReference>
<dbReference type="GO" id="GO:0016491">
    <property type="term" value="F:oxidoreductase activity"/>
    <property type="evidence" value="ECO:0007669"/>
    <property type="project" value="UniProtKB-KW"/>
</dbReference>
<dbReference type="AlphaFoldDB" id="A0AA38H7K6"/>
<dbReference type="EMBL" id="JAKWFO010000005">
    <property type="protein sequence ID" value="KAI9635678.1"/>
    <property type="molecule type" value="Genomic_DNA"/>
</dbReference>
<dbReference type="SUPFAM" id="SSF51735">
    <property type="entry name" value="NAD(P)-binding Rossmann-fold domains"/>
    <property type="match status" value="1"/>
</dbReference>
<proteinExistence type="predicted"/>
<dbReference type="PANTHER" id="PTHR43157">
    <property type="entry name" value="PHOSPHATIDYLINOSITOL-GLYCAN BIOSYNTHESIS CLASS F PROTEIN-RELATED"/>
    <property type="match status" value="1"/>
</dbReference>
<reference evidence="2" key="1">
    <citation type="journal article" date="2022" name="G3 (Bethesda)">
        <title>High quality genome of the basidiomycete yeast Dioszegia hungarica PDD-24b-2 isolated from cloud water.</title>
        <authorList>
            <person name="Jarrige D."/>
            <person name="Haridas S."/>
            <person name="Bleykasten-Grosshans C."/>
            <person name="Joly M."/>
            <person name="Nadalig T."/>
            <person name="Sancelme M."/>
            <person name="Vuilleumier S."/>
            <person name="Grigoriev I.V."/>
            <person name="Amato P."/>
            <person name="Bringel F."/>
        </authorList>
    </citation>
    <scope>NUCLEOTIDE SEQUENCE</scope>
    <source>
        <strain evidence="2">PDD-24b-2</strain>
    </source>
</reference>
<organism evidence="2 3">
    <name type="scientific">Dioszegia hungarica</name>
    <dbReference type="NCBI Taxonomy" id="4972"/>
    <lineage>
        <taxon>Eukaryota</taxon>
        <taxon>Fungi</taxon>
        <taxon>Dikarya</taxon>
        <taxon>Basidiomycota</taxon>
        <taxon>Agaricomycotina</taxon>
        <taxon>Tremellomycetes</taxon>
        <taxon>Tremellales</taxon>
        <taxon>Bulleribasidiaceae</taxon>
        <taxon>Dioszegia</taxon>
    </lineage>
</organism>
<sequence>MTEEQGQNYSPLAFIWGHLFASFSAPDIDLTGRTALVTGGNGGLGYAAVLHFARCNASRIIIASRSLTRCQAAAQKVYEDVPSYRGVVDVMELDLSSFANTIKFCQDLNADKGRLDIIVANAGIQPKPETFKQTGDGYEETLQVNGLATALMGVLLLPKLEETAGREVPAGSKGMKPTLSIVASEVHYWSKFPQANAPGSLIDALNDPAQFVDFNERYQVSKVLSVFIGRELAKLPAVTSGKVLVNSVNPGMCQSAIRDNMGPVIAWIFNAIAWSAEKGARNFLYSSTQPTMPGAFIHHCRETPVSTFVVSPKGRETQEKYWKECLDIFRKLGVDSELDRAL</sequence>